<dbReference type="EMBL" id="BMIK01000012">
    <property type="protein sequence ID" value="GGC37747.1"/>
    <property type="molecule type" value="Genomic_DNA"/>
</dbReference>
<dbReference type="Proteomes" id="UP000597338">
    <property type="component" value="Unassembled WGS sequence"/>
</dbReference>
<name>A0ABQ1MAR8_9SPHI</name>
<dbReference type="Pfam" id="PF14905">
    <property type="entry name" value="OMP_b-brl_3"/>
    <property type="match status" value="1"/>
</dbReference>
<evidence type="ECO:0000259" key="2">
    <source>
        <dbReference type="Pfam" id="PF14905"/>
    </source>
</evidence>
<accession>A0ABQ1MAR8</accession>
<dbReference type="SUPFAM" id="SSF49478">
    <property type="entry name" value="Cna protein B-type domain"/>
    <property type="match status" value="1"/>
</dbReference>
<keyword evidence="3" id="KW-0176">Collagen</keyword>
<keyword evidence="4" id="KW-1185">Reference proteome</keyword>
<reference evidence="4" key="1">
    <citation type="journal article" date="2019" name="Int. J. Syst. Evol. Microbiol.">
        <title>The Global Catalogue of Microorganisms (GCM) 10K type strain sequencing project: providing services to taxonomists for standard genome sequencing and annotation.</title>
        <authorList>
            <consortium name="The Broad Institute Genomics Platform"/>
            <consortium name="The Broad Institute Genome Sequencing Center for Infectious Disease"/>
            <person name="Wu L."/>
            <person name="Ma J."/>
        </authorList>
    </citation>
    <scope>NUCLEOTIDE SEQUENCE [LARGE SCALE GENOMIC DNA]</scope>
    <source>
        <strain evidence="4">CGMCC 1.15342</strain>
    </source>
</reference>
<dbReference type="Pfam" id="PF13620">
    <property type="entry name" value="CarboxypepD_reg"/>
    <property type="match status" value="1"/>
</dbReference>
<comment type="caution">
    <text evidence="3">The sequence shown here is derived from an EMBL/GenBank/DDBJ whole genome shotgun (WGS) entry which is preliminary data.</text>
</comment>
<evidence type="ECO:0000313" key="3">
    <source>
        <dbReference type="EMBL" id="GGC37747.1"/>
    </source>
</evidence>
<feature type="domain" description="Outer membrane protein beta-barrel" evidence="2">
    <location>
        <begin position="426"/>
        <end position="891"/>
    </location>
</feature>
<dbReference type="Gene3D" id="2.60.40.1120">
    <property type="entry name" value="Carboxypeptidase-like, regulatory domain"/>
    <property type="match status" value="1"/>
</dbReference>
<evidence type="ECO:0000313" key="4">
    <source>
        <dbReference type="Proteomes" id="UP000597338"/>
    </source>
</evidence>
<organism evidence="3 4">
    <name type="scientific">Parapedobacter defluvii</name>
    <dbReference type="NCBI Taxonomy" id="2045106"/>
    <lineage>
        <taxon>Bacteria</taxon>
        <taxon>Pseudomonadati</taxon>
        <taxon>Bacteroidota</taxon>
        <taxon>Sphingobacteriia</taxon>
        <taxon>Sphingobacteriales</taxon>
        <taxon>Sphingobacteriaceae</taxon>
        <taxon>Parapedobacter</taxon>
    </lineage>
</organism>
<dbReference type="InterPro" id="IPR041700">
    <property type="entry name" value="OMP_b-brl_3"/>
</dbReference>
<gene>
    <name evidence="3" type="ORF">GCM10011386_32330</name>
</gene>
<feature type="region of interest" description="Disordered" evidence="1">
    <location>
        <begin position="392"/>
        <end position="412"/>
    </location>
</feature>
<protein>
    <submittedName>
        <fullName evidence="3">Collagen-binding protein</fullName>
    </submittedName>
</protein>
<dbReference type="SUPFAM" id="SSF56935">
    <property type="entry name" value="Porins"/>
    <property type="match status" value="1"/>
</dbReference>
<evidence type="ECO:0000256" key="1">
    <source>
        <dbReference type="SAM" id="MobiDB-lite"/>
    </source>
</evidence>
<dbReference type="RefSeq" id="WP_188752491.1">
    <property type="nucleotide sequence ID" value="NZ_BMIK01000012.1"/>
</dbReference>
<sequence>MKYLFYAVLPFLCIQSVWGQQYHIQGRVYAASDSIPFPNVTVSLFAKPDSSPVGETISHADGTFELKDIHAGDYLLRIQYLGYENTDQPVKVTGNTDVGSLYLHEGARLLDEITILGRPPVGKQRGDTIQFNAAAFQTMKDATAQSLIEKMPGMGSEDGSLQAQGENVTQILVDGKPFFGTDVKAALQNLPAEIIQSIEVYDKLSDKAELSGFDDGERQKTINIVTKPNSRRGLFGKSSAGYGNDNRYLAGASVNAFNEHQRLTITGLTNNINAVDYSADPNSQGEVRPQNGIINTNRIGLNYTDTWGEKMEINASYLFNHRKNVGEASLFREYVLPDDDGQYYTESSTNSRRNMDHRFNMRFEYQIDSNNRILFRPDFSAESDKENSFFSGNTVADSGPMNQTQNSRQADNSDIDFNSRLYYSRRFAKQGRSLRLGLVTGNHRNDDDAYRQAENLFFDPAERTETINQQLVRMRKGFDWEASAAYTEPVGKRGMVELEYEVGNQNNDSDQLTYDTDEMGTRLRLDTALSNTFNSQYLRQEAEIGYQYKTEKLRAQVEAEFQLSRLANDQEFPAAFALQRTFRSILPSVRLGYKFTDSKNLDFDYDARTNAPGIGDLQSVIDNSNPLHLRTGNPDLDQSYSNRFSLRYRSYNPETERSFFAMVRSSVTSNRVVTHTTIAEEPIELAEGIVLERGSQLTRPVNLNGYWDLSSFFHYGLPVHFLPSNFNLHGGIRYSHSPGMINNQVNAVNTTRYSGGISLSSNISDRIDFNIWTRSAYNTVENSLRPTLNNNFFNQTTHINYNWILWQDLVYRLDLNHQFNTGLSEGYDNSILLVNMAIGKKFLRNERAEVSLNVYDLFGQNNNIRRDITETYIQDSQSNVLQRYFMLSLTYNIRYFARGTTQEDYEKMYN</sequence>
<proteinExistence type="predicted"/>